<dbReference type="PANTHER" id="PTHR12993:SF30">
    <property type="entry name" value="N-ACETYL-ALPHA-D-GLUCOSAMINYL L-MALATE DEACETYLASE 1"/>
    <property type="match status" value="1"/>
</dbReference>
<dbReference type="SUPFAM" id="SSF102588">
    <property type="entry name" value="LmbE-like"/>
    <property type="match status" value="1"/>
</dbReference>
<dbReference type="AlphaFoldDB" id="A0A3B1DZX8"/>
<evidence type="ECO:0008006" key="2">
    <source>
        <dbReference type="Google" id="ProtNLM"/>
    </source>
</evidence>
<dbReference type="Gene3D" id="3.40.50.10320">
    <property type="entry name" value="LmbE-like"/>
    <property type="match status" value="1"/>
</dbReference>
<dbReference type="EMBL" id="UOGJ01000153">
    <property type="protein sequence ID" value="VAX38245.1"/>
    <property type="molecule type" value="Genomic_DNA"/>
</dbReference>
<dbReference type="GO" id="GO:0016811">
    <property type="term" value="F:hydrolase activity, acting on carbon-nitrogen (but not peptide) bonds, in linear amides"/>
    <property type="evidence" value="ECO:0007669"/>
    <property type="project" value="TreeGrafter"/>
</dbReference>
<name>A0A3B1DZX8_9ZZZZ</name>
<evidence type="ECO:0000313" key="1">
    <source>
        <dbReference type="EMBL" id="VAX38245.1"/>
    </source>
</evidence>
<dbReference type="InterPro" id="IPR003737">
    <property type="entry name" value="GlcNAc_PI_deacetylase-related"/>
</dbReference>
<dbReference type="Pfam" id="PF02585">
    <property type="entry name" value="PIG-L"/>
    <property type="match status" value="1"/>
</dbReference>
<sequence length="206" mass="23385">MRNILAIGAHPDDIELGCAGTLRKYVKSGCNVYLCVMSEGDQAGNPVARRKEQEEAAKRLGAKELIWGKMEDTNFQVNKPMVDFIEGVAAKVKPYEIYVNYSDDSHQDHRALAQCVVSATRYNKRVLFYEDYTSHDFTPNIFVDIEDVLKEKLNVMKAFGSQINRNFPAGETMLENVKAVARFRGFQAKVKYAEGFKAVRYLKLDI</sequence>
<dbReference type="PANTHER" id="PTHR12993">
    <property type="entry name" value="N-ACETYLGLUCOSAMINYL-PHOSPHATIDYLINOSITOL DE-N-ACETYLASE-RELATED"/>
    <property type="match status" value="1"/>
</dbReference>
<dbReference type="InterPro" id="IPR024078">
    <property type="entry name" value="LmbE-like_dom_sf"/>
</dbReference>
<proteinExistence type="predicted"/>
<reference evidence="1" key="1">
    <citation type="submission" date="2018-06" db="EMBL/GenBank/DDBJ databases">
        <authorList>
            <person name="Zhirakovskaya E."/>
        </authorList>
    </citation>
    <scope>NUCLEOTIDE SEQUENCE</scope>
</reference>
<accession>A0A3B1DZX8</accession>
<organism evidence="1">
    <name type="scientific">hydrothermal vent metagenome</name>
    <dbReference type="NCBI Taxonomy" id="652676"/>
    <lineage>
        <taxon>unclassified sequences</taxon>
        <taxon>metagenomes</taxon>
        <taxon>ecological metagenomes</taxon>
    </lineage>
</organism>
<gene>
    <name evidence="1" type="ORF">MNBD_UNCLBAC01-2026</name>
</gene>
<protein>
    <recommendedName>
        <fullName evidence="2">PIG-L family deacetylase</fullName>
    </recommendedName>
</protein>